<sequence length="146" mass="17331">PCSIEIDAEEKSYSIIMIKRIKKLYPKSWIFFILGVDGFLEVDTWKDYEQLLEQCFFVVISRPGYLLNEAKKTLEGKYREQMYKLAKSEVIKDEMLLSFRIFLLPIDALDIASTEIRGIIKRGDSIKDMVSERVEDYIRENRLYRE</sequence>
<dbReference type="PANTHER" id="PTHR39321">
    <property type="entry name" value="NICOTINATE-NUCLEOTIDE ADENYLYLTRANSFERASE-RELATED"/>
    <property type="match status" value="1"/>
</dbReference>
<evidence type="ECO:0000256" key="1">
    <source>
        <dbReference type="ARBA" id="ARBA00004790"/>
    </source>
</evidence>
<dbReference type="AlphaFoldDB" id="A0A0F9NZS6"/>
<dbReference type="PANTHER" id="PTHR39321:SF3">
    <property type="entry name" value="PHOSPHOPANTETHEINE ADENYLYLTRANSFERASE"/>
    <property type="match status" value="1"/>
</dbReference>
<evidence type="ECO:0000256" key="4">
    <source>
        <dbReference type="ARBA" id="ARBA00022695"/>
    </source>
</evidence>
<keyword evidence="2" id="KW-0662">Pyridine nucleotide biosynthesis</keyword>
<protein>
    <recommendedName>
        <fullName evidence="9">Cytidyltransferase-like domain-containing protein</fullName>
    </recommendedName>
</protein>
<dbReference type="InterPro" id="IPR014729">
    <property type="entry name" value="Rossmann-like_a/b/a_fold"/>
</dbReference>
<evidence type="ECO:0000256" key="2">
    <source>
        <dbReference type="ARBA" id="ARBA00022642"/>
    </source>
</evidence>
<feature type="non-terminal residue" evidence="8">
    <location>
        <position position="1"/>
    </location>
</feature>
<keyword evidence="3" id="KW-0808">Transferase</keyword>
<dbReference type="Gene3D" id="3.40.50.620">
    <property type="entry name" value="HUPs"/>
    <property type="match status" value="1"/>
</dbReference>
<gene>
    <name evidence="8" type="ORF">LCGC14_1199690</name>
</gene>
<comment type="pathway">
    <text evidence="1">Cofactor biosynthesis; NAD(+) biosynthesis.</text>
</comment>
<evidence type="ECO:0000256" key="6">
    <source>
        <dbReference type="ARBA" id="ARBA00022840"/>
    </source>
</evidence>
<evidence type="ECO:0000256" key="7">
    <source>
        <dbReference type="ARBA" id="ARBA00023027"/>
    </source>
</evidence>
<proteinExistence type="predicted"/>
<organism evidence="8">
    <name type="scientific">marine sediment metagenome</name>
    <dbReference type="NCBI Taxonomy" id="412755"/>
    <lineage>
        <taxon>unclassified sequences</taxon>
        <taxon>metagenomes</taxon>
        <taxon>ecological metagenomes</taxon>
    </lineage>
</organism>
<keyword evidence="4" id="KW-0548">Nucleotidyltransferase</keyword>
<evidence type="ECO:0000256" key="3">
    <source>
        <dbReference type="ARBA" id="ARBA00022679"/>
    </source>
</evidence>
<dbReference type="GO" id="GO:0005524">
    <property type="term" value="F:ATP binding"/>
    <property type="evidence" value="ECO:0007669"/>
    <property type="project" value="UniProtKB-KW"/>
</dbReference>
<name>A0A0F9NZS6_9ZZZZ</name>
<comment type="caution">
    <text evidence="8">The sequence shown here is derived from an EMBL/GenBank/DDBJ whole genome shotgun (WGS) entry which is preliminary data.</text>
</comment>
<dbReference type="EMBL" id="LAZR01006157">
    <property type="protein sequence ID" value="KKM94310.1"/>
    <property type="molecule type" value="Genomic_DNA"/>
</dbReference>
<dbReference type="GO" id="GO:0016779">
    <property type="term" value="F:nucleotidyltransferase activity"/>
    <property type="evidence" value="ECO:0007669"/>
    <property type="project" value="UniProtKB-KW"/>
</dbReference>
<dbReference type="InterPro" id="IPR005248">
    <property type="entry name" value="NadD/NMNAT"/>
</dbReference>
<reference evidence="8" key="1">
    <citation type="journal article" date="2015" name="Nature">
        <title>Complex archaea that bridge the gap between prokaryotes and eukaryotes.</title>
        <authorList>
            <person name="Spang A."/>
            <person name="Saw J.H."/>
            <person name="Jorgensen S.L."/>
            <person name="Zaremba-Niedzwiedzka K."/>
            <person name="Martijn J."/>
            <person name="Lind A.E."/>
            <person name="van Eijk R."/>
            <person name="Schleper C."/>
            <person name="Guy L."/>
            <person name="Ettema T.J."/>
        </authorList>
    </citation>
    <scope>NUCLEOTIDE SEQUENCE</scope>
</reference>
<dbReference type="GO" id="GO:0009435">
    <property type="term" value="P:NAD+ biosynthetic process"/>
    <property type="evidence" value="ECO:0007669"/>
    <property type="project" value="InterPro"/>
</dbReference>
<dbReference type="SUPFAM" id="SSF52374">
    <property type="entry name" value="Nucleotidylyl transferase"/>
    <property type="match status" value="1"/>
</dbReference>
<keyword evidence="5" id="KW-0547">Nucleotide-binding</keyword>
<keyword evidence="7" id="KW-0520">NAD</keyword>
<accession>A0A0F9NZS6</accession>
<evidence type="ECO:0000313" key="8">
    <source>
        <dbReference type="EMBL" id="KKM94310.1"/>
    </source>
</evidence>
<evidence type="ECO:0000256" key="5">
    <source>
        <dbReference type="ARBA" id="ARBA00022741"/>
    </source>
</evidence>
<evidence type="ECO:0008006" key="9">
    <source>
        <dbReference type="Google" id="ProtNLM"/>
    </source>
</evidence>
<keyword evidence="6" id="KW-0067">ATP-binding</keyword>